<feature type="repeat" description="TPR" evidence="3">
    <location>
        <begin position="524"/>
        <end position="557"/>
    </location>
</feature>
<evidence type="ECO:0000256" key="2">
    <source>
        <dbReference type="ARBA" id="ARBA00022803"/>
    </source>
</evidence>
<dbReference type="InterPro" id="IPR011990">
    <property type="entry name" value="TPR-like_helical_dom_sf"/>
</dbReference>
<protein>
    <submittedName>
        <fullName evidence="5">Uncharacterized protein</fullName>
    </submittedName>
</protein>
<dbReference type="PANTHER" id="PTHR45641:SF19">
    <property type="entry name" value="NEPHROCYSTIN-3"/>
    <property type="match status" value="1"/>
</dbReference>
<evidence type="ECO:0000313" key="6">
    <source>
        <dbReference type="Proteomes" id="UP000028839"/>
    </source>
</evidence>
<dbReference type="PRINTS" id="PR00381">
    <property type="entry name" value="KINESINLIGHT"/>
</dbReference>
<reference evidence="5 6" key="1">
    <citation type="submission" date="2014-07" db="EMBL/GenBank/DDBJ databases">
        <title>Comparative analysis of Nitrosococcus oceani genome inventories of strains from Pacific and Atlantic gyres.</title>
        <authorList>
            <person name="Lim C.K."/>
            <person name="Wang L."/>
            <person name="Sayavedra-Soto L.A."/>
            <person name="Klotz M.G."/>
        </authorList>
    </citation>
    <scope>NUCLEOTIDE SEQUENCE [LARGE SCALE GENOMIC DNA]</scope>
    <source>
        <strain evidence="5 6">C-27</strain>
    </source>
</reference>
<accession>A0A0E2YY73</accession>
<keyword evidence="2 3" id="KW-0802">TPR repeat</keyword>
<dbReference type="InterPro" id="IPR027417">
    <property type="entry name" value="P-loop_NTPase"/>
</dbReference>
<name>A0A0E2YY73_9GAMM</name>
<dbReference type="HOGENOM" id="CLU_014445_0_0_6"/>
<dbReference type="OrthoDB" id="5772846at2"/>
<feature type="region of interest" description="Disordered" evidence="4">
    <location>
        <begin position="1"/>
        <end position="22"/>
    </location>
</feature>
<dbReference type="Pfam" id="PF13374">
    <property type="entry name" value="TPR_10"/>
    <property type="match status" value="2"/>
</dbReference>
<evidence type="ECO:0000313" key="5">
    <source>
        <dbReference type="EMBL" id="KFI18383.1"/>
    </source>
</evidence>
<dbReference type="Proteomes" id="UP000028839">
    <property type="component" value="Unassembled WGS sequence"/>
</dbReference>
<dbReference type="SUPFAM" id="SSF48452">
    <property type="entry name" value="TPR-like"/>
    <property type="match status" value="2"/>
</dbReference>
<evidence type="ECO:0000256" key="3">
    <source>
        <dbReference type="PROSITE-ProRule" id="PRU00339"/>
    </source>
</evidence>
<evidence type="ECO:0000256" key="1">
    <source>
        <dbReference type="ARBA" id="ARBA00022737"/>
    </source>
</evidence>
<evidence type="ECO:0000256" key="4">
    <source>
        <dbReference type="SAM" id="MobiDB-lite"/>
    </source>
</evidence>
<keyword evidence="1" id="KW-0677">Repeat</keyword>
<dbReference type="SMART" id="SM00028">
    <property type="entry name" value="TPR"/>
    <property type="match status" value="6"/>
</dbReference>
<dbReference type="InterPro" id="IPR019734">
    <property type="entry name" value="TPR_rpt"/>
</dbReference>
<dbReference type="PANTHER" id="PTHR45641">
    <property type="entry name" value="TETRATRICOPEPTIDE REPEAT PROTEIN (AFU_ORTHOLOGUE AFUA_6G03870)"/>
    <property type="match status" value="1"/>
</dbReference>
<dbReference type="EMBL" id="JPGN01000083">
    <property type="protein sequence ID" value="KFI18383.1"/>
    <property type="molecule type" value="Genomic_DNA"/>
</dbReference>
<feature type="repeat" description="TPR" evidence="3">
    <location>
        <begin position="608"/>
        <end position="641"/>
    </location>
</feature>
<dbReference type="AlphaFoldDB" id="A0A0E2YY73"/>
<organism evidence="5 6">
    <name type="scientific">Nitrosococcus oceani C-27</name>
    <dbReference type="NCBI Taxonomy" id="314279"/>
    <lineage>
        <taxon>Bacteria</taxon>
        <taxon>Pseudomonadati</taxon>
        <taxon>Pseudomonadota</taxon>
        <taxon>Gammaproteobacteria</taxon>
        <taxon>Chromatiales</taxon>
        <taxon>Chromatiaceae</taxon>
        <taxon>Nitrosococcus</taxon>
    </lineage>
</organism>
<dbReference type="Pfam" id="PF13424">
    <property type="entry name" value="TPR_12"/>
    <property type="match status" value="2"/>
</dbReference>
<dbReference type="Gene3D" id="1.25.40.10">
    <property type="entry name" value="Tetratricopeptide repeat domain"/>
    <property type="match status" value="2"/>
</dbReference>
<gene>
    <name evidence="5" type="ORF">IB75_14690</name>
</gene>
<feature type="repeat" description="TPR" evidence="3">
    <location>
        <begin position="692"/>
        <end position="725"/>
    </location>
</feature>
<sequence>MPPTSRYGPHPNRPAANKQFTNRDGPIKAFQAARQALAPDQHDVLTFHGVGGQGKTALGKKFRQILEEETPRAALWGHVDLADTHLPTPDRILLELRRSLRRSGKIEFPAFDVAFAHYWQQAYPHLKFQDTHRDLLTDKEGVFAHALESASSYAEALPAGIGLTMIALNWVRQRMRDFDNRYRPALRGLETFSPTEILDRLPYYLGLDLCGYQRRQRAKQLIVFLDTYDALWETFTQGARWEVDAWARELVASAPGVLFVVFAREKLTWDTHEPDAWRGCLHHQPPLAPLTDEDADTFLRQIPIEEEAVRQTIIQAAEGHPFYLDLEVEHYLDLVADGATPQPEHFGQTKQAILARFLRYRAGEEQATLKVLSVVRSFDFELLEALVRAFQTGFPPTEFFNFVRYSFVAPESGERYRLHSLMQAHLLESLEPALQKKIHDFAFTYYDARCQPESPKDLQPAHEIALVEAFYHRDMTDPQEAAAWINQRTTVFYEAARYSLVEPLYQRALAIREQILGPDHPDTATSLNNLAELYRAQGRYAEAEPLYQRALAICEQVLGPDHPDTARSLNNLAGLYKAQGDYGQAEPLYRRALAICEQALGPDHPHTATSLNNLAGLYDSQGHYGQAKPLYQRALAIYEKTLGPDHPRTATSLNNLAALYDTQGDYARIEPLYQRALVIHEKTCGPDHPRTATSLNNLAGLYKDQGSYAQAEPFYQRALSICEKNLGPDHPDTHTVRQNYQALLAAMGQQK</sequence>
<proteinExistence type="predicted"/>
<dbReference type="PROSITE" id="PS50005">
    <property type="entry name" value="TPR"/>
    <property type="match status" value="4"/>
</dbReference>
<dbReference type="SUPFAM" id="SSF52540">
    <property type="entry name" value="P-loop containing nucleoside triphosphate hydrolases"/>
    <property type="match status" value="1"/>
</dbReference>
<comment type="caution">
    <text evidence="5">The sequence shown here is derived from an EMBL/GenBank/DDBJ whole genome shotgun (WGS) entry which is preliminary data.</text>
</comment>
<feature type="repeat" description="TPR" evidence="3">
    <location>
        <begin position="566"/>
        <end position="599"/>
    </location>
</feature>